<comment type="similarity">
    <text evidence="2">Belongs to the auxin efflux carrier (TC 2.A.69) family.</text>
</comment>
<feature type="transmembrane region" description="Helical" evidence="8">
    <location>
        <begin position="162"/>
        <end position="183"/>
    </location>
</feature>
<dbReference type="InterPro" id="IPR038770">
    <property type="entry name" value="Na+/solute_symporter_sf"/>
</dbReference>
<feature type="transmembrane region" description="Helical" evidence="8">
    <location>
        <begin position="68"/>
        <end position="87"/>
    </location>
</feature>
<proteinExistence type="inferred from homology"/>
<dbReference type="GO" id="GO:0005886">
    <property type="term" value="C:plasma membrane"/>
    <property type="evidence" value="ECO:0007669"/>
    <property type="project" value="UniProtKB-SubCell"/>
</dbReference>
<evidence type="ECO:0000313" key="10">
    <source>
        <dbReference type="Proteomes" id="UP001154420"/>
    </source>
</evidence>
<evidence type="ECO:0000256" key="7">
    <source>
        <dbReference type="ARBA" id="ARBA00023136"/>
    </source>
</evidence>
<dbReference type="AlphaFoldDB" id="A0A9X5BEJ7"/>
<keyword evidence="3" id="KW-0813">Transport</keyword>
<dbReference type="OrthoDB" id="9794315at2"/>
<dbReference type="PANTHER" id="PTHR36838:SF4">
    <property type="entry name" value="AUXIN EFFLUX CARRIER FAMILY PROTEIN"/>
    <property type="match status" value="1"/>
</dbReference>
<dbReference type="RefSeq" id="WP_160559534.1">
    <property type="nucleotide sequence ID" value="NZ_QZDT01000008.1"/>
</dbReference>
<evidence type="ECO:0000256" key="6">
    <source>
        <dbReference type="ARBA" id="ARBA00022989"/>
    </source>
</evidence>
<dbReference type="PANTHER" id="PTHR36838">
    <property type="entry name" value="AUXIN EFFLUX CARRIER FAMILY PROTEIN"/>
    <property type="match status" value="1"/>
</dbReference>
<evidence type="ECO:0000313" key="9">
    <source>
        <dbReference type="EMBL" id="NBJ92445.1"/>
    </source>
</evidence>
<dbReference type="Gene3D" id="1.20.1530.20">
    <property type="match status" value="1"/>
</dbReference>
<comment type="caution">
    <text evidence="9">The sequence shown here is derived from an EMBL/GenBank/DDBJ whole genome shotgun (WGS) entry which is preliminary data.</text>
</comment>
<organism evidence="9 10">
    <name type="scientific">Parablautia muri</name>
    <dbReference type="NCBI Taxonomy" id="2320879"/>
    <lineage>
        <taxon>Bacteria</taxon>
        <taxon>Bacillati</taxon>
        <taxon>Bacillota</taxon>
        <taxon>Clostridia</taxon>
        <taxon>Lachnospirales</taxon>
        <taxon>Lachnospiraceae</taxon>
        <taxon>Parablautia</taxon>
    </lineage>
</organism>
<feature type="transmembrane region" description="Helical" evidence="8">
    <location>
        <begin position="6"/>
        <end position="25"/>
    </location>
</feature>
<evidence type="ECO:0000256" key="1">
    <source>
        <dbReference type="ARBA" id="ARBA00004651"/>
    </source>
</evidence>
<feature type="transmembrane region" description="Helical" evidence="8">
    <location>
        <begin position="99"/>
        <end position="120"/>
    </location>
</feature>
<dbReference type="Pfam" id="PF03547">
    <property type="entry name" value="Mem_trans"/>
    <property type="match status" value="1"/>
</dbReference>
<evidence type="ECO:0000256" key="5">
    <source>
        <dbReference type="ARBA" id="ARBA00022692"/>
    </source>
</evidence>
<dbReference type="InterPro" id="IPR004776">
    <property type="entry name" value="Mem_transp_PIN-like"/>
</dbReference>
<keyword evidence="7 8" id="KW-0472">Membrane</keyword>
<feature type="transmembrane region" description="Helical" evidence="8">
    <location>
        <begin position="226"/>
        <end position="248"/>
    </location>
</feature>
<dbReference type="Proteomes" id="UP001154420">
    <property type="component" value="Unassembled WGS sequence"/>
</dbReference>
<reference evidence="9" key="1">
    <citation type="submission" date="2018-09" db="EMBL/GenBank/DDBJ databases">
        <title>Murine metabolic-syndrome-specific gut microbial biobank.</title>
        <authorList>
            <person name="Liu C."/>
        </authorList>
    </citation>
    <scope>NUCLEOTIDE SEQUENCE</scope>
    <source>
        <strain evidence="9">D42-62</strain>
    </source>
</reference>
<evidence type="ECO:0000256" key="3">
    <source>
        <dbReference type="ARBA" id="ARBA00022448"/>
    </source>
</evidence>
<accession>A0A9X5BEJ7</accession>
<gene>
    <name evidence="9" type="ORF">D5281_07480</name>
</gene>
<sequence>MDNFLLAAKVVLPLLIYMAVGLMVRKRGIFPAENFKALNSMTFRIFMPLTLFFNIYEAELKEAVRPGIFIFAVTFIFLQFCVLWIALSRSIKSKPDCATMIQGIYRSNFVLFGNVVAASLCGESGLALVAALAALVVPIFNILAVILFELKRENDLRIGQMIINIFKNPLVDAGIFGCIFKLFELPFPAFVKAPLATLGDIATPLALMSLGGMLSLGSMISHRKYLLTAVIGKLIVVPIIALSAAITMGYRGDALVAVLAIFASPTAVASAPMAQSMGGNGDLAGEIVAATSVCCIITIFLLVFFLSGRNLI</sequence>
<evidence type="ECO:0000256" key="2">
    <source>
        <dbReference type="ARBA" id="ARBA00010145"/>
    </source>
</evidence>
<comment type="subcellular location">
    <subcellularLocation>
        <location evidence="1">Cell membrane</location>
        <topology evidence="1">Multi-pass membrane protein</topology>
    </subcellularLocation>
</comment>
<feature type="transmembrane region" description="Helical" evidence="8">
    <location>
        <begin position="283"/>
        <end position="306"/>
    </location>
</feature>
<feature type="transmembrane region" description="Helical" evidence="8">
    <location>
        <begin position="126"/>
        <end position="150"/>
    </location>
</feature>
<keyword evidence="10" id="KW-1185">Reference proteome</keyword>
<keyword evidence="4" id="KW-1003">Cell membrane</keyword>
<evidence type="ECO:0000256" key="4">
    <source>
        <dbReference type="ARBA" id="ARBA00022475"/>
    </source>
</evidence>
<evidence type="ECO:0000256" key="8">
    <source>
        <dbReference type="SAM" id="Phobius"/>
    </source>
</evidence>
<keyword evidence="6 8" id="KW-1133">Transmembrane helix</keyword>
<dbReference type="EMBL" id="QZDT01000008">
    <property type="protein sequence ID" value="NBJ92445.1"/>
    <property type="molecule type" value="Genomic_DNA"/>
</dbReference>
<name>A0A9X5BEJ7_9FIRM</name>
<feature type="transmembrane region" description="Helical" evidence="8">
    <location>
        <begin position="254"/>
        <end position="271"/>
    </location>
</feature>
<protein>
    <submittedName>
        <fullName evidence="9">AEC family transporter</fullName>
    </submittedName>
</protein>
<keyword evidence="5 8" id="KW-0812">Transmembrane</keyword>
<feature type="transmembrane region" description="Helical" evidence="8">
    <location>
        <begin position="37"/>
        <end position="56"/>
    </location>
</feature>
<dbReference type="GO" id="GO:0055085">
    <property type="term" value="P:transmembrane transport"/>
    <property type="evidence" value="ECO:0007669"/>
    <property type="project" value="InterPro"/>
</dbReference>